<dbReference type="Pfam" id="PF17762">
    <property type="entry name" value="HTH_ParB"/>
    <property type="match status" value="1"/>
</dbReference>
<dbReference type="InterPro" id="IPR057240">
    <property type="entry name" value="ParB_dimer_C"/>
</dbReference>
<dbReference type="Pfam" id="PF23552">
    <property type="entry name" value="ParB_C"/>
    <property type="match status" value="1"/>
</dbReference>
<proteinExistence type="inferred from homology"/>
<dbReference type="GO" id="GO:0003677">
    <property type="term" value="F:DNA binding"/>
    <property type="evidence" value="ECO:0007669"/>
    <property type="project" value="UniProtKB-KW"/>
</dbReference>
<dbReference type="InterPro" id="IPR003115">
    <property type="entry name" value="ParB_N"/>
</dbReference>
<dbReference type="NCBIfam" id="TIGR00180">
    <property type="entry name" value="parB_part"/>
    <property type="match status" value="1"/>
</dbReference>
<evidence type="ECO:0000256" key="2">
    <source>
        <dbReference type="ARBA" id="ARBA00022829"/>
    </source>
</evidence>
<dbReference type="Gene3D" id="1.10.10.2830">
    <property type="match status" value="1"/>
</dbReference>
<dbReference type="InterPro" id="IPR050336">
    <property type="entry name" value="Chromosome_partition/occlusion"/>
</dbReference>
<dbReference type="SMART" id="SM00470">
    <property type="entry name" value="ParB"/>
    <property type="match status" value="1"/>
</dbReference>
<dbReference type="FunFam" id="1.10.10.2830:FF:000001">
    <property type="entry name" value="Chromosome partitioning protein ParB"/>
    <property type="match status" value="1"/>
</dbReference>
<protein>
    <submittedName>
        <fullName evidence="5">Putative chromosome-partitioning protein ParB</fullName>
    </submittedName>
</protein>
<dbReference type="InterPro" id="IPR036086">
    <property type="entry name" value="ParB/Sulfiredoxin_sf"/>
</dbReference>
<dbReference type="SUPFAM" id="SSF109709">
    <property type="entry name" value="KorB DNA-binding domain-like"/>
    <property type="match status" value="1"/>
</dbReference>
<dbReference type="PANTHER" id="PTHR33375">
    <property type="entry name" value="CHROMOSOME-PARTITIONING PROTEIN PARB-RELATED"/>
    <property type="match status" value="1"/>
</dbReference>
<accession>A0A5J4S7I0</accession>
<reference evidence="5" key="1">
    <citation type="submission" date="2019-03" db="EMBL/GenBank/DDBJ databases">
        <title>Single cell metagenomics reveals metabolic interactions within the superorganism composed of flagellate Streblomastix strix and complex community of Bacteroidetes bacteria on its surface.</title>
        <authorList>
            <person name="Treitli S.C."/>
            <person name="Kolisko M."/>
            <person name="Husnik F."/>
            <person name="Keeling P."/>
            <person name="Hampl V."/>
        </authorList>
    </citation>
    <scope>NUCLEOTIDE SEQUENCE</scope>
    <source>
        <strain evidence="5">STM</strain>
    </source>
</reference>
<dbReference type="InterPro" id="IPR004437">
    <property type="entry name" value="ParB/RepB/Spo0J"/>
</dbReference>
<sequence length="304" mass="34538">MAQKRPPLGRGLDVLLSIDEEVKTEGSSSINEIELWKISVNPNQPRREFDEGTLQELADSIAEIGVIQPITLRKLSDDEYQIIAGERRYRASQKAGLSAIPAYIRTADDENMMEMALIENIQREDLNAMEIALAYQHLIEQYSLTQERLSERIGKKRATIANYLRLLRLPAPIQMSLQNRQIDMGHARALLSLEDPIRQVKLLDEIQEQGYSVRKVEEIVKLWGEEGDTAGGDEENETKTSVVSNKRAGLPEEFNTLKDQLSKFFNTKVQLIYSEKGKGKISIPFGNEEEFEHIIALLDSLKDK</sequence>
<organism evidence="5">
    <name type="scientific">termite gut metagenome</name>
    <dbReference type="NCBI Taxonomy" id="433724"/>
    <lineage>
        <taxon>unclassified sequences</taxon>
        <taxon>metagenomes</taxon>
        <taxon>organismal metagenomes</taxon>
    </lineage>
</organism>
<evidence type="ECO:0000313" key="5">
    <source>
        <dbReference type="EMBL" id="KAA6341251.1"/>
    </source>
</evidence>
<name>A0A5J4S7I0_9ZZZZ</name>
<dbReference type="Gene3D" id="3.90.1530.30">
    <property type="match status" value="1"/>
</dbReference>
<dbReference type="GO" id="GO:0045881">
    <property type="term" value="P:positive regulation of sporulation resulting in formation of a cellular spore"/>
    <property type="evidence" value="ECO:0007669"/>
    <property type="project" value="TreeGrafter"/>
</dbReference>
<dbReference type="PANTHER" id="PTHR33375:SF1">
    <property type="entry name" value="CHROMOSOME-PARTITIONING PROTEIN PARB-RELATED"/>
    <property type="match status" value="1"/>
</dbReference>
<dbReference type="GO" id="GO:0007059">
    <property type="term" value="P:chromosome segregation"/>
    <property type="evidence" value="ECO:0007669"/>
    <property type="project" value="UniProtKB-KW"/>
</dbReference>
<comment type="caution">
    <text evidence="5">The sequence shown here is derived from an EMBL/GenBank/DDBJ whole genome shotgun (WGS) entry which is preliminary data.</text>
</comment>
<keyword evidence="3" id="KW-0238">DNA-binding</keyword>
<gene>
    <name evidence="5" type="ORF">EZS27_010940</name>
</gene>
<dbReference type="FunFam" id="3.90.1530.30:FF:000001">
    <property type="entry name" value="Chromosome partitioning protein ParB"/>
    <property type="match status" value="1"/>
</dbReference>
<dbReference type="SUPFAM" id="SSF110849">
    <property type="entry name" value="ParB/Sulfiredoxin"/>
    <property type="match status" value="1"/>
</dbReference>
<dbReference type="AlphaFoldDB" id="A0A5J4S7I0"/>
<evidence type="ECO:0000256" key="1">
    <source>
        <dbReference type="ARBA" id="ARBA00006295"/>
    </source>
</evidence>
<evidence type="ECO:0000256" key="3">
    <source>
        <dbReference type="ARBA" id="ARBA00023125"/>
    </source>
</evidence>
<dbReference type="Pfam" id="PF02195">
    <property type="entry name" value="ParB_N"/>
    <property type="match status" value="1"/>
</dbReference>
<feature type="domain" description="ParB-like N-terminal" evidence="4">
    <location>
        <begin position="29"/>
        <end position="121"/>
    </location>
</feature>
<comment type="similarity">
    <text evidence="1">Belongs to the ParB family.</text>
</comment>
<dbReference type="GO" id="GO:0005694">
    <property type="term" value="C:chromosome"/>
    <property type="evidence" value="ECO:0007669"/>
    <property type="project" value="TreeGrafter"/>
</dbReference>
<dbReference type="EMBL" id="SNRY01000402">
    <property type="protein sequence ID" value="KAA6341251.1"/>
    <property type="molecule type" value="Genomic_DNA"/>
</dbReference>
<dbReference type="InterPro" id="IPR041468">
    <property type="entry name" value="HTH_ParB/Spo0J"/>
</dbReference>
<evidence type="ECO:0000259" key="4">
    <source>
        <dbReference type="SMART" id="SM00470"/>
    </source>
</evidence>
<dbReference type="CDD" id="cd16393">
    <property type="entry name" value="SPO0J_N"/>
    <property type="match status" value="1"/>
</dbReference>
<keyword evidence="2" id="KW-0159">Chromosome partition</keyword>